<evidence type="ECO:0000313" key="3">
    <source>
        <dbReference type="Proteomes" id="UP000828251"/>
    </source>
</evidence>
<sequence length="108" mass="12437">MTSNLRVIPEQTPNSRPINDQQHRELHHSGKVSCRLELFQSGGSVLKIDFIEKEVDDPHTYEEAMQSVDFKLWEIAMKAKMDSMYAIGGYTWYYTCDPNDIVHVVACT</sequence>
<dbReference type="AlphaFoldDB" id="A0A9D3UL53"/>
<keyword evidence="3" id="KW-1185">Reference proteome</keyword>
<evidence type="ECO:0000313" key="2">
    <source>
        <dbReference type="EMBL" id="KAH1046980.1"/>
    </source>
</evidence>
<accession>A0A9D3UL53</accession>
<gene>
    <name evidence="2" type="ORF">J1N35_037764</name>
</gene>
<organism evidence="2 3">
    <name type="scientific">Gossypium stocksii</name>
    <dbReference type="NCBI Taxonomy" id="47602"/>
    <lineage>
        <taxon>Eukaryota</taxon>
        <taxon>Viridiplantae</taxon>
        <taxon>Streptophyta</taxon>
        <taxon>Embryophyta</taxon>
        <taxon>Tracheophyta</taxon>
        <taxon>Spermatophyta</taxon>
        <taxon>Magnoliopsida</taxon>
        <taxon>eudicotyledons</taxon>
        <taxon>Gunneridae</taxon>
        <taxon>Pentapetalae</taxon>
        <taxon>rosids</taxon>
        <taxon>malvids</taxon>
        <taxon>Malvales</taxon>
        <taxon>Malvaceae</taxon>
        <taxon>Malvoideae</taxon>
        <taxon>Gossypium</taxon>
    </lineage>
</organism>
<feature type="region of interest" description="Disordered" evidence="1">
    <location>
        <begin position="1"/>
        <end position="27"/>
    </location>
</feature>
<dbReference type="Proteomes" id="UP000828251">
    <property type="component" value="Unassembled WGS sequence"/>
</dbReference>
<protein>
    <submittedName>
        <fullName evidence="2">Uncharacterized protein</fullName>
    </submittedName>
</protein>
<name>A0A9D3UL53_9ROSI</name>
<feature type="compositionally biased region" description="Polar residues" evidence="1">
    <location>
        <begin position="1"/>
        <end position="20"/>
    </location>
</feature>
<proteinExistence type="predicted"/>
<dbReference type="EMBL" id="JAIQCV010000011">
    <property type="protein sequence ID" value="KAH1046980.1"/>
    <property type="molecule type" value="Genomic_DNA"/>
</dbReference>
<comment type="caution">
    <text evidence="2">The sequence shown here is derived from an EMBL/GenBank/DDBJ whole genome shotgun (WGS) entry which is preliminary data.</text>
</comment>
<evidence type="ECO:0000256" key="1">
    <source>
        <dbReference type="SAM" id="MobiDB-lite"/>
    </source>
</evidence>
<reference evidence="2 3" key="1">
    <citation type="journal article" date="2021" name="Plant Biotechnol. J.">
        <title>Multi-omics assisted identification of the key and species-specific regulatory components of drought-tolerant mechanisms in Gossypium stocksii.</title>
        <authorList>
            <person name="Yu D."/>
            <person name="Ke L."/>
            <person name="Zhang D."/>
            <person name="Wu Y."/>
            <person name="Sun Y."/>
            <person name="Mei J."/>
            <person name="Sun J."/>
            <person name="Sun Y."/>
        </authorList>
    </citation>
    <scope>NUCLEOTIDE SEQUENCE [LARGE SCALE GENOMIC DNA]</scope>
    <source>
        <strain evidence="3">cv. E1</strain>
        <tissue evidence="2">Leaf</tissue>
    </source>
</reference>